<dbReference type="Proteomes" id="UP000034805">
    <property type="component" value="Unassembled WGS sequence"/>
</dbReference>
<protein>
    <submittedName>
        <fullName evidence="1">Uncharacterized protein</fullName>
    </submittedName>
</protein>
<dbReference type="AlphaFoldDB" id="A0A0P7X519"/>
<evidence type="ECO:0000313" key="1">
    <source>
        <dbReference type="EMBL" id="KPP71907.1"/>
    </source>
</evidence>
<name>A0A0P7X519_SCLFO</name>
<evidence type="ECO:0000313" key="2">
    <source>
        <dbReference type="Proteomes" id="UP000034805"/>
    </source>
</evidence>
<sequence>PAEEEETSSAWTPSSVLPTAGRRAHKLCPSTASDEPHVSVIEATRCGLCSEHELRRTLSFSSLDA</sequence>
<accession>A0A0P7X519</accession>
<feature type="non-terminal residue" evidence="1">
    <location>
        <position position="1"/>
    </location>
</feature>
<comment type="caution">
    <text evidence="1">The sequence shown here is derived from an EMBL/GenBank/DDBJ whole genome shotgun (WGS) entry which is preliminary data.</text>
</comment>
<reference evidence="1 2" key="1">
    <citation type="submission" date="2015-08" db="EMBL/GenBank/DDBJ databases">
        <title>The genome of the Asian arowana (Scleropages formosus).</title>
        <authorList>
            <person name="Tan M.H."/>
            <person name="Gan H.M."/>
            <person name="Croft L.J."/>
            <person name="Austin C.M."/>
        </authorList>
    </citation>
    <scope>NUCLEOTIDE SEQUENCE [LARGE SCALE GENOMIC DNA]</scope>
    <source>
        <strain evidence="1">Aro1</strain>
    </source>
</reference>
<gene>
    <name evidence="1" type="ORF">Z043_109137</name>
</gene>
<proteinExistence type="predicted"/>
<organism evidence="1 2">
    <name type="scientific">Scleropages formosus</name>
    <name type="common">Asian bonytongue</name>
    <name type="synonym">Osteoglossum formosum</name>
    <dbReference type="NCBI Taxonomy" id="113540"/>
    <lineage>
        <taxon>Eukaryota</taxon>
        <taxon>Metazoa</taxon>
        <taxon>Chordata</taxon>
        <taxon>Craniata</taxon>
        <taxon>Vertebrata</taxon>
        <taxon>Euteleostomi</taxon>
        <taxon>Actinopterygii</taxon>
        <taxon>Neopterygii</taxon>
        <taxon>Teleostei</taxon>
        <taxon>Osteoglossocephala</taxon>
        <taxon>Osteoglossomorpha</taxon>
        <taxon>Osteoglossiformes</taxon>
        <taxon>Osteoglossidae</taxon>
        <taxon>Scleropages</taxon>
    </lineage>
</organism>
<dbReference type="EMBL" id="JARO02002786">
    <property type="protein sequence ID" value="KPP71907.1"/>
    <property type="molecule type" value="Genomic_DNA"/>
</dbReference>